<dbReference type="PANTHER" id="PTHR23517:SF10">
    <property type="entry name" value="MAJOR FACILITATOR SUPERFAMILY (MFS) PROFILE DOMAIN-CONTAINING PROTEIN"/>
    <property type="match status" value="1"/>
</dbReference>
<comment type="subcellular location">
    <subcellularLocation>
        <location evidence="1">Cell membrane</location>
        <topology evidence="1">Multi-pass membrane protein</topology>
    </subcellularLocation>
</comment>
<dbReference type="GO" id="GO:0022857">
    <property type="term" value="F:transmembrane transporter activity"/>
    <property type="evidence" value="ECO:0007669"/>
    <property type="project" value="InterPro"/>
</dbReference>
<evidence type="ECO:0000256" key="2">
    <source>
        <dbReference type="ARBA" id="ARBA00022448"/>
    </source>
</evidence>
<protein>
    <submittedName>
        <fullName evidence="9">Putative MFS-type transporter YttB</fullName>
    </submittedName>
</protein>
<dbReference type="EMBL" id="BMIR01000015">
    <property type="protein sequence ID" value="GGE48989.1"/>
    <property type="molecule type" value="Genomic_DNA"/>
</dbReference>
<feature type="transmembrane region" description="Helical" evidence="7">
    <location>
        <begin position="363"/>
        <end position="382"/>
    </location>
</feature>
<feature type="transmembrane region" description="Helical" evidence="7">
    <location>
        <begin position="206"/>
        <end position="226"/>
    </location>
</feature>
<dbReference type="RefSeq" id="WP_188695864.1">
    <property type="nucleotide sequence ID" value="NZ_BMIR01000015.1"/>
</dbReference>
<reference evidence="9" key="1">
    <citation type="journal article" date="2014" name="Int. J. Syst. Evol. Microbiol.">
        <title>Complete genome sequence of Corynebacterium casei LMG S-19264T (=DSM 44701T), isolated from a smear-ripened cheese.</title>
        <authorList>
            <consortium name="US DOE Joint Genome Institute (JGI-PGF)"/>
            <person name="Walter F."/>
            <person name="Albersmeier A."/>
            <person name="Kalinowski J."/>
            <person name="Ruckert C."/>
        </authorList>
    </citation>
    <scope>NUCLEOTIDE SEQUENCE</scope>
    <source>
        <strain evidence="9">CGMCC 1.15371</strain>
    </source>
</reference>
<keyword evidence="3" id="KW-1003">Cell membrane</keyword>
<feature type="transmembrane region" description="Helical" evidence="7">
    <location>
        <begin position="71"/>
        <end position="89"/>
    </location>
</feature>
<dbReference type="PANTHER" id="PTHR23517">
    <property type="entry name" value="RESISTANCE PROTEIN MDTM, PUTATIVE-RELATED-RELATED"/>
    <property type="match status" value="1"/>
</dbReference>
<dbReference type="Pfam" id="PF07690">
    <property type="entry name" value="MFS_1"/>
    <property type="match status" value="2"/>
</dbReference>
<evidence type="ECO:0000259" key="8">
    <source>
        <dbReference type="PROSITE" id="PS50850"/>
    </source>
</evidence>
<reference evidence="9" key="2">
    <citation type="submission" date="2020-09" db="EMBL/GenBank/DDBJ databases">
        <authorList>
            <person name="Sun Q."/>
            <person name="Zhou Y."/>
        </authorList>
    </citation>
    <scope>NUCLEOTIDE SEQUENCE</scope>
    <source>
        <strain evidence="9">CGMCC 1.15371</strain>
    </source>
</reference>
<comment type="caution">
    <text evidence="9">The sequence shown here is derived from an EMBL/GenBank/DDBJ whole genome shotgun (WGS) entry which is preliminary data.</text>
</comment>
<feature type="transmembrane region" description="Helical" evidence="7">
    <location>
        <begin position="5"/>
        <end position="25"/>
    </location>
</feature>
<sequence>MPKKLWLLVIGMVINTTGSSFLWPLNTIYLHNILGHSLSFAGFILMLNAGAGIVGNLFGGFLFDRFGGYRSILGGVMITTAASILLFVFHTTSPYALLLTLIGFGSGMLFPAMFAMAGVVWPEGGRKPFNAIYVAQNIGVAVGSSIGGIVASFSFNLIFAVNAGVFICFTLFVFFLFRTIDSTNTAAQLQSNILEQSKAVKQTAPFMALLILCSGLMLCWVGYVQWQSTIASYTQTLGIPISFYSLLWTVNGALIVIGQPLVGMVTRRFPSTKLQMVVGILLFICSFSVLAFAHSFAGLVFAMIVLTLGEMFVWPAVPTIANHLAPKGRAGFYQGFVNSAGTCGRMIGPLFGGMMVDLFNMRMLIGVIFILYIGALVTTLIYERPLKIVHYSKKRSSIS</sequence>
<keyword evidence="10" id="KW-1185">Reference proteome</keyword>
<feature type="transmembrane region" description="Helical" evidence="7">
    <location>
        <begin position="246"/>
        <end position="265"/>
    </location>
</feature>
<organism evidence="9 10">
    <name type="scientific">Pullulanibacillus camelliae</name>
    <dbReference type="NCBI Taxonomy" id="1707096"/>
    <lineage>
        <taxon>Bacteria</taxon>
        <taxon>Bacillati</taxon>
        <taxon>Bacillota</taxon>
        <taxon>Bacilli</taxon>
        <taxon>Bacillales</taxon>
        <taxon>Sporolactobacillaceae</taxon>
        <taxon>Pullulanibacillus</taxon>
    </lineage>
</organism>
<evidence type="ECO:0000256" key="1">
    <source>
        <dbReference type="ARBA" id="ARBA00004651"/>
    </source>
</evidence>
<feature type="transmembrane region" description="Helical" evidence="7">
    <location>
        <begin position="157"/>
        <end position="177"/>
    </location>
</feature>
<evidence type="ECO:0000256" key="7">
    <source>
        <dbReference type="SAM" id="Phobius"/>
    </source>
</evidence>
<evidence type="ECO:0000256" key="4">
    <source>
        <dbReference type="ARBA" id="ARBA00022692"/>
    </source>
</evidence>
<feature type="transmembrane region" description="Helical" evidence="7">
    <location>
        <begin position="277"/>
        <end position="306"/>
    </location>
</feature>
<feature type="transmembrane region" description="Helical" evidence="7">
    <location>
        <begin position="131"/>
        <end position="151"/>
    </location>
</feature>
<dbReference type="CDD" id="cd17329">
    <property type="entry name" value="MFS_MdtH_MDR_like"/>
    <property type="match status" value="1"/>
</dbReference>
<dbReference type="SUPFAM" id="SSF103473">
    <property type="entry name" value="MFS general substrate transporter"/>
    <property type="match status" value="1"/>
</dbReference>
<evidence type="ECO:0000256" key="3">
    <source>
        <dbReference type="ARBA" id="ARBA00022475"/>
    </source>
</evidence>
<accession>A0A8J2YJX5</accession>
<dbReference type="Proteomes" id="UP000628775">
    <property type="component" value="Unassembled WGS sequence"/>
</dbReference>
<dbReference type="AlphaFoldDB" id="A0A8J2YJX5"/>
<feature type="transmembrane region" description="Helical" evidence="7">
    <location>
        <begin position="37"/>
        <end position="59"/>
    </location>
</feature>
<keyword evidence="2" id="KW-0813">Transport</keyword>
<gene>
    <name evidence="9" type="primary">yttB</name>
    <name evidence="9" type="ORF">GCM10011391_29780</name>
</gene>
<keyword evidence="6 7" id="KW-0472">Membrane</keyword>
<feature type="domain" description="Major facilitator superfamily (MFS) profile" evidence="8">
    <location>
        <begin position="4"/>
        <end position="386"/>
    </location>
</feature>
<dbReference type="PROSITE" id="PS50850">
    <property type="entry name" value="MFS"/>
    <property type="match status" value="1"/>
</dbReference>
<keyword evidence="4 7" id="KW-0812">Transmembrane</keyword>
<keyword evidence="5 7" id="KW-1133">Transmembrane helix</keyword>
<dbReference type="InterPro" id="IPR011701">
    <property type="entry name" value="MFS"/>
</dbReference>
<evidence type="ECO:0000256" key="6">
    <source>
        <dbReference type="ARBA" id="ARBA00023136"/>
    </source>
</evidence>
<dbReference type="GO" id="GO:0005886">
    <property type="term" value="C:plasma membrane"/>
    <property type="evidence" value="ECO:0007669"/>
    <property type="project" value="UniProtKB-SubCell"/>
</dbReference>
<dbReference type="InterPro" id="IPR036259">
    <property type="entry name" value="MFS_trans_sf"/>
</dbReference>
<proteinExistence type="predicted"/>
<dbReference type="InterPro" id="IPR050171">
    <property type="entry name" value="MFS_Transporters"/>
</dbReference>
<evidence type="ECO:0000256" key="5">
    <source>
        <dbReference type="ARBA" id="ARBA00022989"/>
    </source>
</evidence>
<dbReference type="Gene3D" id="1.20.1250.20">
    <property type="entry name" value="MFS general substrate transporter like domains"/>
    <property type="match status" value="2"/>
</dbReference>
<dbReference type="InterPro" id="IPR020846">
    <property type="entry name" value="MFS_dom"/>
</dbReference>
<evidence type="ECO:0000313" key="10">
    <source>
        <dbReference type="Proteomes" id="UP000628775"/>
    </source>
</evidence>
<evidence type="ECO:0000313" key="9">
    <source>
        <dbReference type="EMBL" id="GGE48989.1"/>
    </source>
</evidence>
<feature type="transmembrane region" description="Helical" evidence="7">
    <location>
        <begin position="95"/>
        <end position="119"/>
    </location>
</feature>
<name>A0A8J2YJX5_9BACL</name>